<protein>
    <recommendedName>
        <fullName evidence="3">Transcriptional regulator</fullName>
    </recommendedName>
</protein>
<evidence type="ECO:0008006" key="3">
    <source>
        <dbReference type="Google" id="ProtNLM"/>
    </source>
</evidence>
<dbReference type="Proteomes" id="UP000004980">
    <property type="component" value="Unassembled WGS sequence"/>
</dbReference>
<comment type="caution">
    <text evidence="1">The sequence shown here is derived from an EMBL/GenBank/DDBJ whole genome shotgun (WGS) entry which is preliminary data.</text>
</comment>
<gene>
    <name evidence="1" type="ORF">WQE_11956</name>
</gene>
<reference evidence="1 2" key="1">
    <citation type="journal article" date="2012" name="J. Bacteriol.">
        <title>Draft Genome Sequence of the Soil Bacterium Burkholderia terrae Strain BS001, Which Interacts with Fungal Surface Structures.</title>
        <authorList>
            <person name="Nazir R."/>
            <person name="Hansen M.A."/>
            <person name="Sorensen S."/>
            <person name="van Elsas J.D."/>
        </authorList>
    </citation>
    <scope>NUCLEOTIDE SEQUENCE [LARGE SCALE GENOMIC DNA]</scope>
    <source>
        <strain evidence="1 2">BS001</strain>
    </source>
</reference>
<evidence type="ECO:0000313" key="2">
    <source>
        <dbReference type="Proteomes" id="UP000004980"/>
    </source>
</evidence>
<accession>A0ABP2PS21</accession>
<sequence length="54" mass="6261">MPDGLFSANLLLERDGARRSPNQYEFFSLDYFADEADAVDYARSWACHWIDTRG</sequence>
<organism evidence="1 2">
    <name type="scientific">Paraburkholderia hospita</name>
    <dbReference type="NCBI Taxonomy" id="169430"/>
    <lineage>
        <taxon>Bacteria</taxon>
        <taxon>Pseudomonadati</taxon>
        <taxon>Pseudomonadota</taxon>
        <taxon>Betaproteobacteria</taxon>
        <taxon>Burkholderiales</taxon>
        <taxon>Burkholderiaceae</taxon>
        <taxon>Paraburkholderia</taxon>
    </lineage>
</organism>
<keyword evidence="2" id="KW-1185">Reference proteome</keyword>
<dbReference type="EMBL" id="AKAU01000076">
    <property type="protein sequence ID" value="EIN00587.1"/>
    <property type="molecule type" value="Genomic_DNA"/>
</dbReference>
<evidence type="ECO:0000313" key="1">
    <source>
        <dbReference type="EMBL" id="EIN00587.1"/>
    </source>
</evidence>
<proteinExistence type="predicted"/>
<name>A0ABP2PS21_9BURK</name>